<accession>A0A6P6W197</accession>
<dbReference type="GO" id="GO:0003676">
    <property type="term" value="F:nucleic acid binding"/>
    <property type="evidence" value="ECO:0007669"/>
    <property type="project" value="InterPro"/>
</dbReference>
<dbReference type="PANTHER" id="PTHR47074">
    <property type="entry name" value="BNAC02G40300D PROTEIN"/>
    <property type="match status" value="1"/>
</dbReference>
<dbReference type="InterPro" id="IPR052929">
    <property type="entry name" value="RNase_H-like_EbsB-rel"/>
</dbReference>
<dbReference type="GeneID" id="113728957"/>
<dbReference type="OrthoDB" id="1348681at2759"/>
<dbReference type="InterPro" id="IPR044730">
    <property type="entry name" value="RNase_H-like_dom_plant"/>
</dbReference>
<feature type="compositionally biased region" description="Polar residues" evidence="1">
    <location>
        <begin position="113"/>
        <end position="124"/>
    </location>
</feature>
<gene>
    <name evidence="4" type="primary">LOC113728957</name>
</gene>
<dbReference type="PANTHER" id="PTHR47074:SF48">
    <property type="entry name" value="POLYNUCLEOTIDYL TRANSFERASE, RIBONUCLEASE H-LIKE SUPERFAMILY PROTEIN"/>
    <property type="match status" value="1"/>
</dbReference>
<dbReference type="InterPro" id="IPR036397">
    <property type="entry name" value="RNaseH_sf"/>
</dbReference>
<evidence type="ECO:0000259" key="2">
    <source>
        <dbReference type="Pfam" id="PF13456"/>
    </source>
</evidence>
<dbReference type="Proteomes" id="UP001652660">
    <property type="component" value="Chromosome 2e"/>
</dbReference>
<dbReference type="InterPro" id="IPR002156">
    <property type="entry name" value="RNaseH_domain"/>
</dbReference>
<sequence length="299" mass="34374">MCRSYWEEVETIEHMLFFCQNAETTWKLSPVQWDGLKDMRSNFVRWWEGILGAKQRDHGQEHIALTVNILWQIWKARNRKAFETKETDPRKSVQQAIVEWEEHIEAQKDTDGESIQQTTNSSNRGKWIPAPGGLIKINTDAAFSQNIGRTGIGVVARNVEGKLVKAWARAAHKTSEPQMEEASSIRMGMQMAQEANWRAVEFQSDCKEVVDMINKETGQQSRVDIILEDIAIMRYLFAKCTFSFVHRTGNCCACSLAKFVVKLTKNVEWKEYFLMWLHESAQNDYKGSNSDVSNLVLSS</sequence>
<reference evidence="4" key="2">
    <citation type="submission" date="2025-08" db="UniProtKB">
        <authorList>
            <consortium name="RefSeq"/>
        </authorList>
    </citation>
    <scope>IDENTIFICATION</scope>
    <source>
        <tissue evidence="4">Leaves</tissue>
    </source>
</reference>
<name>A0A6P6W197_COFAR</name>
<dbReference type="GO" id="GO:0004523">
    <property type="term" value="F:RNA-DNA hybrid ribonuclease activity"/>
    <property type="evidence" value="ECO:0007669"/>
    <property type="project" value="InterPro"/>
</dbReference>
<feature type="region of interest" description="Disordered" evidence="1">
    <location>
        <begin position="107"/>
        <end position="127"/>
    </location>
</feature>
<dbReference type="RefSeq" id="XP_027109103.1">
    <property type="nucleotide sequence ID" value="XM_027253302.1"/>
</dbReference>
<protein>
    <recommendedName>
        <fullName evidence="2">RNase H type-1 domain-containing protein</fullName>
    </recommendedName>
</protein>
<feature type="domain" description="RNase H type-1" evidence="2">
    <location>
        <begin position="138"/>
        <end position="259"/>
    </location>
</feature>
<keyword evidence="3" id="KW-1185">Reference proteome</keyword>
<dbReference type="Gene3D" id="3.30.420.10">
    <property type="entry name" value="Ribonuclease H-like superfamily/Ribonuclease H"/>
    <property type="match status" value="1"/>
</dbReference>
<evidence type="ECO:0000256" key="1">
    <source>
        <dbReference type="SAM" id="MobiDB-lite"/>
    </source>
</evidence>
<evidence type="ECO:0000313" key="4">
    <source>
        <dbReference type="RefSeq" id="XP_027109103.1"/>
    </source>
</evidence>
<evidence type="ECO:0000313" key="3">
    <source>
        <dbReference type="Proteomes" id="UP001652660"/>
    </source>
</evidence>
<dbReference type="Pfam" id="PF13456">
    <property type="entry name" value="RVT_3"/>
    <property type="match status" value="1"/>
</dbReference>
<dbReference type="SUPFAM" id="SSF53098">
    <property type="entry name" value="Ribonuclease H-like"/>
    <property type="match status" value="1"/>
</dbReference>
<proteinExistence type="predicted"/>
<reference evidence="3" key="1">
    <citation type="journal article" date="2025" name="Foods">
        <title>Unveiling the Microbial Signatures of Arabica Coffee Cherries: Insights into Ripeness Specific Diversity, Functional Traits, and Implications for Quality and Safety.</title>
        <authorList>
            <consortium name="RefSeq"/>
            <person name="Tenea G.N."/>
            <person name="Cifuentes V."/>
            <person name="Reyes P."/>
            <person name="Cevallos-Vallejos M."/>
        </authorList>
    </citation>
    <scope>NUCLEOTIDE SEQUENCE [LARGE SCALE GENOMIC DNA]</scope>
</reference>
<dbReference type="AlphaFoldDB" id="A0A6P6W197"/>
<organism evidence="3 4">
    <name type="scientific">Coffea arabica</name>
    <name type="common">Arabian coffee</name>
    <dbReference type="NCBI Taxonomy" id="13443"/>
    <lineage>
        <taxon>Eukaryota</taxon>
        <taxon>Viridiplantae</taxon>
        <taxon>Streptophyta</taxon>
        <taxon>Embryophyta</taxon>
        <taxon>Tracheophyta</taxon>
        <taxon>Spermatophyta</taxon>
        <taxon>Magnoliopsida</taxon>
        <taxon>eudicotyledons</taxon>
        <taxon>Gunneridae</taxon>
        <taxon>Pentapetalae</taxon>
        <taxon>asterids</taxon>
        <taxon>lamiids</taxon>
        <taxon>Gentianales</taxon>
        <taxon>Rubiaceae</taxon>
        <taxon>Ixoroideae</taxon>
        <taxon>Gardenieae complex</taxon>
        <taxon>Bertiereae - Coffeeae clade</taxon>
        <taxon>Coffeeae</taxon>
        <taxon>Coffea</taxon>
    </lineage>
</organism>
<dbReference type="CDD" id="cd06222">
    <property type="entry name" value="RNase_H_like"/>
    <property type="match status" value="1"/>
</dbReference>
<dbReference type="InterPro" id="IPR012337">
    <property type="entry name" value="RNaseH-like_sf"/>
</dbReference>